<dbReference type="PANTHER" id="PTHR11803:SF59">
    <property type="entry name" value="ENDORIBONUCLEASE"/>
    <property type="match status" value="1"/>
</dbReference>
<dbReference type="EMBL" id="CP060286">
    <property type="protein sequence ID" value="QNK39218.1"/>
    <property type="molecule type" value="Genomic_DNA"/>
</dbReference>
<dbReference type="KEGG" id="cfem:HCR03_10560"/>
<dbReference type="GO" id="GO:0005829">
    <property type="term" value="C:cytosol"/>
    <property type="evidence" value="ECO:0007669"/>
    <property type="project" value="TreeGrafter"/>
</dbReference>
<evidence type="ECO:0000256" key="1">
    <source>
        <dbReference type="ARBA" id="ARBA00010552"/>
    </source>
</evidence>
<dbReference type="InterPro" id="IPR006175">
    <property type="entry name" value="YjgF/YER057c/UK114"/>
</dbReference>
<comment type="similarity">
    <text evidence="1">Belongs to the RutC family.</text>
</comment>
<dbReference type="GO" id="GO:0019239">
    <property type="term" value="F:deaminase activity"/>
    <property type="evidence" value="ECO:0007669"/>
    <property type="project" value="TreeGrafter"/>
</dbReference>
<dbReference type="NCBIfam" id="TIGR00004">
    <property type="entry name" value="Rid family detoxifying hydrolase"/>
    <property type="match status" value="1"/>
</dbReference>
<dbReference type="InterPro" id="IPR006056">
    <property type="entry name" value="RidA"/>
</dbReference>
<name>A0A7G8T6H7_9FIRM</name>
<dbReference type="Gene3D" id="3.30.1330.40">
    <property type="entry name" value="RutC-like"/>
    <property type="match status" value="1"/>
</dbReference>
<organism evidence="2 3">
    <name type="scientific">Caproicibacter fermentans</name>
    <dbReference type="NCBI Taxonomy" id="2576756"/>
    <lineage>
        <taxon>Bacteria</taxon>
        <taxon>Bacillati</taxon>
        <taxon>Bacillota</taxon>
        <taxon>Clostridia</taxon>
        <taxon>Eubacteriales</taxon>
        <taxon>Acutalibacteraceae</taxon>
        <taxon>Caproicibacter</taxon>
    </lineage>
</organism>
<proteinExistence type="inferred from homology"/>
<evidence type="ECO:0000313" key="2">
    <source>
        <dbReference type="EMBL" id="QNK39218.1"/>
    </source>
</evidence>
<protein>
    <submittedName>
        <fullName evidence="2">RidA family protein</fullName>
    </submittedName>
</protein>
<dbReference type="Pfam" id="PF01042">
    <property type="entry name" value="Ribonuc_L-PSP"/>
    <property type="match status" value="1"/>
</dbReference>
<dbReference type="InterPro" id="IPR035959">
    <property type="entry name" value="RutC-like_sf"/>
</dbReference>
<dbReference type="PANTHER" id="PTHR11803">
    <property type="entry name" value="2-IMINOBUTANOATE/2-IMINOPROPANOATE DEAMINASE RIDA"/>
    <property type="match status" value="1"/>
</dbReference>
<dbReference type="Proteomes" id="UP000515909">
    <property type="component" value="Chromosome"/>
</dbReference>
<dbReference type="SUPFAM" id="SSF55298">
    <property type="entry name" value="YjgF-like"/>
    <property type="match status" value="1"/>
</dbReference>
<evidence type="ECO:0000313" key="3">
    <source>
        <dbReference type="Proteomes" id="UP000515909"/>
    </source>
</evidence>
<dbReference type="RefSeq" id="WP_187034197.1">
    <property type="nucleotide sequence ID" value="NZ_CP060286.1"/>
</dbReference>
<dbReference type="AlphaFoldDB" id="A0A7G8T6H7"/>
<dbReference type="CDD" id="cd00448">
    <property type="entry name" value="YjgF_YER057c_UK114_family"/>
    <property type="match status" value="1"/>
</dbReference>
<reference evidence="2 3" key="1">
    <citation type="submission" date="2020-08" db="EMBL/GenBank/DDBJ databases">
        <title>The isolate Caproiciproducens sp. 7D4C2 produces n-caproate at mildly acidic conditions from hexoses: genome and rBOX comparison with related strains and chain-elongating bacteria.</title>
        <authorList>
            <person name="Esquivel-Elizondo S."/>
            <person name="Bagci C."/>
            <person name="Temovska M."/>
            <person name="Jeon B.S."/>
            <person name="Bessarab I."/>
            <person name="Williams R.B.H."/>
            <person name="Huson D.H."/>
            <person name="Angenent L.T."/>
        </authorList>
    </citation>
    <scope>NUCLEOTIDE SEQUENCE [LARGE SCALE GENOMIC DNA]</scope>
    <source>
        <strain evidence="2 3">7D4C2</strain>
    </source>
</reference>
<sequence length="126" mass="13056">MKKTVYTGKAPEAIGPYSQAAVAGNLVFTSGQIPIVPETGTIAQGDISAQAEQSIQNVGEILKAAGAGFGDVVKTTCFLKDMNDFAAFNAVYAKYFTGKPARSCVAVRELPKGALVEVEAVAVLGE</sequence>
<accession>A0A7G8T6H7</accession>
<dbReference type="FunFam" id="3.30.1330.40:FF:000001">
    <property type="entry name" value="L-PSP family endoribonuclease"/>
    <property type="match status" value="1"/>
</dbReference>
<gene>
    <name evidence="2" type="ORF">HCR03_10560</name>
</gene>